<evidence type="ECO:0000259" key="2">
    <source>
        <dbReference type="PROSITE" id="PS51840"/>
    </source>
</evidence>
<dbReference type="HOGENOM" id="CLU_1499053_0_0_1"/>
<dbReference type="RefSeq" id="XP_005826460.1">
    <property type="nucleotide sequence ID" value="XM_005826403.1"/>
</dbReference>
<evidence type="ECO:0000313" key="4">
    <source>
        <dbReference type="EnsemblProtists" id="EKX39480"/>
    </source>
</evidence>
<sequence>MVINATLFWDEKEERFLEKPLILSVERHMSNKKHEVLGSLQLDLSEHVDIESDSETTKKMKLKLSEGTFKSMSVEMMVEIMVEMMIDSKFSLDRVVMLMEQSGASEDDDLEEEEDDDHEAKTSNAENDSDKSDAEQEVRHMATLPDLVLIPCKQQEQEDMVQYRRRRAPAPQRDRDPRIP</sequence>
<dbReference type="EMBL" id="JH993039">
    <property type="protein sequence ID" value="EKX39480.1"/>
    <property type="molecule type" value="Genomic_DNA"/>
</dbReference>
<dbReference type="Proteomes" id="UP000011087">
    <property type="component" value="Unassembled WGS sequence"/>
</dbReference>
<protein>
    <recommendedName>
        <fullName evidence="2">C2 NT-type domain-containing protein</fullName>
    </recommendedName>
</protein>
<feature type="compositionally biased region" description="Acidic residues" evidence="1">
    <location>
        <begin position="105"/>
        <end position="117"/>
    </location>
</feature>
<feature type="domain" description="C2 NT-type" evidence="2">
    <location>
        <begin position="1"/>
        <end position="84"/>
    </location>
</feature>
<dbReference type="GeneID" id="17296211"/>
<keyword evidence="5" id="KW-1185">Reference proteome</keyword>
<gene>
    <name evidence="3" type="ORF">GUITHDRAFT_114443</name>
</gene>
<dbReference type="AlphaFoldDB" id="L1IUG1"/>
<dbReference type="PROSITE" id="PS51840">
    <property type="entry name" value="C2_NT"/>
    <property type="match status" value="1"/>
</dbReference>
<feature type="compositionally biased region" description="Basic and acidic residues" evidence="1">
    <location>
        <begin position="128"/>
        <end position="140"/>
    </location>
</feature>
<name>L1IUG1_GUITC</name>
<evidence type="ECO:0000256" key="1">
    <source>
        <dbReference type="SAM" id="MobiDB-lite"/>
    </source>
</evidence>
<reference evidence="3 5" key="1">
    <citation type="journal article" date="2012" name="Nature">
        <title>Algal genomes reveal evolutionary mosaicism and the fate of nucleomorphs.</title>
        <authorList>
            <consortium name="DOE Joint Genome Institute"/>
            <person name="Curtis B.A."/>
            <person name="Tanifuji G."/>
            <person name="Burki F."/>
            <person name="Gruber A."/>
            <person name="Irimia M."/>
            <person name="Maruyama S."/>
            <person name="Arias M.C."/>
            <person name="Ball S.G."/>
            <person name="Gile G.H."/>
            <person name="Hirakawa Y."/>
            <person name="Hopkins J.F."/>
            <person name="Kuo A."/>
            <person name="Rensing S.A."/>
            <person name="Schmutz J."/>
            <person name="Symeonidi A."/>
            <person name="Elias M."/>
            <person name="Eveleigh R.J."/>
            <person name="Herman E.K."/>
            <person name="Klute M.J."/>
            <person name="Nakayama T."/>
            <person name="Obornik M."/>
            <person name="Reyes-Prieto A."/>
            <person name="Armbrust E.V."/>
            <person name="Aves S.J."/>
            <person name="Beiko R.G."/>
            <person name="Coutinho P."/>
            <person name="Dacks J.B."/>
            <person name="Durnford D.G."/>
            <person name="Fast N.M."/>
            <person name="Green B.R."/>
            <person name="Grisdale C.J."/>
            <person name="Hempel F."/>
            <person name="Henrissat B."/>
            <person name="Hoppner M.P."/>
            <person name="Ishida K."/>
            <person name="Kim E."/>
            <person name="Koreny L."/>
            <person name="Kroth P.G."/>
            <person name="Liu Y."/>
            <person name="Malik S.B."/>
            <person name="Maier U.G."/>
            <person name="McRose D."/>
            <person name="Mock T."/>
            <person name="Neilson J.A."/>
            <person name="Onodera N.T."/>
            <person name="Poole A.M."/>
            <person name="Pritham E.J."/>
            <person name="Richards T.A."/>
            <person name="Rocap G."/>
            <person name="Roy S.W."/>
            <person name="Sarai C."/>
            <person name="Schaack S."/>
            <person name="Shirato S."/>
            <person name="Slamovits C.H."/>
            <person name="Spencer D.F."/>
            <person name="Suzuki S."/>
            <person name="Worden A.Z."/>
            <person name="Zauner S."/>
            <person name="Barry K."/>
            <person name="Bell C."/>
            <person name="Bharti A.K."/>
            <person name="Crow J.A."/>
            <person name="Grimwood J."/>
            <person name="Kramer R."/>
            <person name="Lindquist E."/>
            <person name="Lucas S."/>
            <person name="Salamov A."/>
            <person name="McFadden G.I."/>
            <person name="Lane C.E."/>
            <person name="Keeling P.J."/>
            <person name="Gray M.W."/>
            <person name="Grigoriev I.V."/>
            <person name="Archibald J.M."/>
        </authorList>
    </citation>
    <scope>NUCLEOTIDE SEQUENCE</scope>
    <source>
        <strain evidence="3 5">CCMP2712</strain>
    </source>
</reference>
<evidence type="ECO:0000313" key="5">
    <source>
        <dbReference type="Proteomes" id="UP000011087"/>
    </source>
</evidence>
<dbReference type="PaxDb" id="55529-EKX39480"/>
<dbReference type="KEGG" id="gtt:GUITHDRAFT_114443"/>
<dbReference type="InterPro" id="IPR019448">
    <property type="entry name" value="NT-C2"/>
</dbReference>
<dbReference type="EnsemblProtists" id="EKX39480">
    <property type="protein sequence ID" value="EKX39480"/>
    <property type="gene ID" value="GUITHDRAFT_114443"/>
</dbReference>
<organism evidence="3">
    <name type="scientific">Guillardia theta (strain CCMP2712)</name>
    <name type="common">Cryptophyte</name>
    <dbReference type="NCBI Taxonomy" id="905079"/>
    <lineage>
        <taxon>Eukaryota</taxon>
        <taxon>Cryptophyceae</taxon>
        <taxon>Pyrenomonadales</taxon>
        <taxon>Geminigeraceae</taxon>
        <taxon>Guillardia</taxon>
    </lineage>
</organism>
<evidence type="ECO:0000313" key="3">
    <source>
        <dbReference type="EMBL" id="EKX39480.1"/>
    </source>
</evidence>
<dbReference type="Pfam" id="PF10358">
    <property type="entry name" value="NT-C2"/>
    <property type="match status" value="1"/>
</dbReference>
<proteinExistence type="predicted"/>
<accession>L1IUG1</accession>
<reference evidence="4" key="3">
    <citation type="submission" date="2015-06" db="UniProtKB">
        <authorList>
            <consortium name="EnsemblProtists"/>
        </authorList>
    </citation>
    <scope>IDENTIFICATION</scope>
</reference>
<feature type="region of interest" description="Disordered" evidence="1">
    <location>
        <begin position="104"/>
        <end position="180"/>
    </location>
</feature>
<reference evidence="5" key="2">
    <citation type="submission" date="2012-11" db="EMBL/GenBank/DDBJ databases">
        <authorList>
            <person name="Kuo A."/>
            <person name="Curtis B.A."/>
            <person name="Tanifuji G."/>
            <person name="Burki F."/>
            <person name="Gruber A."/>
            <person name="Irimia M."/>
            <person name="Maruyama S."/>
            <person name="Arias M.C."/>
            <person name="Ball S.G."/>
            <person name="Gile G.H."/>
            <person name="Hirakawa Y."/>
            <person name="Hopkins J.F."/>
            <person name="Rensing S.A."/>
            <person name="Schmutz J."/>
            <person name="Symeonidi A."/>
            <person name="Elias M."/>
            <person name="Eveleigh R.J."/>
            <person name="Herman E.K."/>
            <person name="Klute M.J."/>
            <person name="Nakayama T."/>
            <person name="Obornik M."/>
            <person name="Reyes-Prieto A."/>
            <person name="Armbrust E.V."/>
            <person name="Aves S.J."/>
            <person name="Beiko R.G."/>
            <person name="Coutinho P."/>
            <person name="Dacks J.B."/>
            <person name="Durnford D.G."/>
            <person name="Fast N.M."/>
            <person name="Green B.R."/>
            <person name="Grisdale C."/>
            <person name="Hempe F."/>
            <person name="Henrissat B."/>
            <person name="Hoppner M.P."/>
            <person name="Ishida K.-I."/>
            <person name="Kim E."/>
            <person name="Koreny L."/>
            <person name="Kroth P.G."/>
            <person name="Liu Y."/>
            <person name="Malik S.-B."/>
            <person name="Maier U.G."/>
            <person name="McRose D."/>
            <person name="Mock T."/>
            <person name="Neilson J.A."/>
            <person name="Onodera N.T."/>
            <person name="Poole A.M."/>
            <person name="Pritham E.J."/>
            <person name="Richards T.A."/>
            <person name="Rocap G."/>
            <person name="Roy S.W."/>
            <person name="Sarai C."/>
            <person name="Schaack S."/>
            <person name="Shirato S."/>
            <person name="Slamovits C.H."/>
            <person name="Spencer D.F."/>
            <person name="Suzuki S."/>
            <person name="Worden A.Z."/>
            <person name="Zauner S."/>
            <person name="Barry K."/>
            <person name="Bell C."/>
            <person name="Bharti A.K."/>
            <person name="Crow J.A."/>
            <person name="Grimwood J."/>
            <person name="Kramer R."/>
            <person name="Lindquist E."/>
            <person name="Lucas S."/>
            <person name="Salamov A."/>
            <person name="McFadden G.I."/>
            <person name="Lane C.E."/>
            <person name="Keeling P.J."/>
            <person name="Gray M.W."/>
            <person name="Grigoriev I.V."/>
            <person name="Archibald J.M."/>
        </authorList>
    </citation>
    <scope>NUCLEOTIDE SEQUENCE</scope>
    <source>
        <strain evidence="5">CCMP2712</strain>
    </source>
</reference>